<accession>A0A975D513</accession>
<evidence type="ECO:0008006" key="3">
    <source>
        <dbReference type="Google" id="ProtNLM"/>
    </source>
</evidence>
<organism evidence="1 2">
    <name type="scientific">Rhizorhabdus wittichii</name>
    <dbReference type="NCBI Taxonomy" id="160791"/>
    <lineage>
        <taxon>Bacteria</taxon>
        <taxon>Pseudomonadati</taxon>
        <taxon>Pseudomonadota</taxon>
        <taxon>Alphaproteobacteria</taxon>
        <taxon>Sphingomonadales</taxon>
        <taxon>Sphingomonadaceae</taxon>
        <taxon>Rhizorhabdus</taxon>
    </lineage>
</organism>
<evidence type="ECO:0000313" key="2">
    <source>
        <dbReference type="Proteomes" id="UP000664914"/>
    </source>
</evidence>
<dbReference type="InterPro" id="IPR011008">
    <property type="entry name" value="Dimeric_a/b-barrel"/>
</dbReference>
<protein>
    <recommendedName>
        <fullName evidence="3">ABM domain-containing protein</fullName>
    </recommendedName>
</protein>
<dbReference type="Proteomes" id="UP000664914">
    <property type="component" value="Chromosome"/>
</dbReference>
<proteinExistence type="predicted"/>
<name>A0A975D513_9SPHN</name>
<evidence type="ECO:0000313" key="1">
    <source>
        <dbReference type="EMBL" id="QTH23182.1"/>
    </source>
</evidence>
<sequence length="115" mass="12989">MAGRISIFIEFELTGDVGAFESIFREIVDLNRQAGSDFTYDFFRDPAEPERIFALESHADAGALGAHFERSFPLLQKAWACARPVQTRILGDLPAPMAERMRQNGVTVVPWWMGR</sequence>
<dbReference type="SUPFAM" id="SSF54909">
    <property type="entry name" value="Dimeric alpha+beta barrel"/>
    <property type="match status" value="1"/>
</dbReference>
<gene>
    <name evidence="1" type="ORF">HRJ34_06640</name>
</gene>
<reference evidence="1" key="2">
    <citation type="submission" date="2021-04" db="EMBL/GenBank/DDBJ databases">
        <title>Isolation and genomic analysis of the ibuprofen-degrading bacterium Sphingomonas strain MPO218.</title>
        <authorList>
            <person name="Aulestia M."/>
            <person name="Flores A."/>
            <person name="Mangas E.L."/>
            <person name="Perez-Pulido A.J."/>
            <person name="Santero E."/>
            <person name="Camacho E.M."/>
        </authorList>
    </citation>
    <scope>NUCLEOTIDE SEQUENCE</scope>
    <source>
        <strain evidence="1">MPO218</strain>
    </source>
</reference>
<dbReference type="RefSeq" id="WP_029994661.1">
    <property type="nucleotide sequence ID" value="NZ_CP059319.1"/>
</dbReference>
<dbReference type="AlphaFoldDB" id="A0A975D513"/>
<reference evidence="1" key="1">
    <citation type="submission" date="2020-07" db="EMBL/GenBank/DDBJ databases">
        <authorList>
            <person name="Camacho E."/>
        </authorList>
    </citation>
    <scope>NUCLEOTIDE SEQUENCE</scope>
    <source>
        <strain evidence="1">MPO218</strain>
    </source>
</reference>
<dbReference type="EMBL" id="CP059319">
    <property type="protein sequence ID" value="QTH23182.1"/>
    <property type="molecule type" value="Genomic_DNA"/>
</dbReference>